<dbReference type="Proteomes" id="UP000186955">
    <property type="component" value="Unassembled WGS sequence"/>
</dbReference>
<keyword evidence="2" id="KW-1185">Reference proteome</keyword>
<dbReference type="SUPFAM" id="SSF53098">
    <property type="entry name" value="Ribonuclease H-like"/>
    <property type="match status" value="1"/>
</dbReference>
<reference evidence="1 2" key="1">
    <citation type="submission" date="2016-10" db="EMBL/GenBank/DDBJ databases">
        <title>Genome sequence of the ascomycete fungus Penicillium subrubescens.</title>
        <authorList>
            <person name="De Vries R.P."/>
            <person name="Peng M."/>
            <person name="Dilokpimol A."/>
            <person name="Hilden K."/>
            <person name="Makela M.R."/>
            <person name="Grigoriev I."/>
            <person name="Riley R."/>
            <person name="Granchi Z."/>
        </authorList>
    </citation>
    <scope>NUCLEOTIDE SEQUENCE [LARGE SCALE GENOMIC DNA]</scope>
    <source>
        <strain evidence="1 2">CBS 132785</strain>
    </source>
</reference>
<protein>
    <recommendedName>
        <fullName evidence="3">Exonuclease domain-containing protein</fullName>
    </recommendedName>
</protein>
<accession>A0A1Q5SXQ3</accession>
<gene>
    <name evidence="1" type="ORF">PENSUB_12620</name>
</gene>
<dbReference type="InterPro" id="IPR012337">
    <property type="entry name" value="RNaseH-like_sf"/>
</dbReference>
<organism evidence="1 2">
    <name type="scientific">Penicillium subrubescens</name>
    <dbReference type="NCBI Taxonomy" id="1316194"/>
    <lineage>
        <taxon>Eukaryota</taxon>
        <taxon>Fungi</taxon>
        <taxon>Dikarya</taxon>
        <taxon>Ascomycota</taxon>
        <taxon>Pezizomycotina</taxon>
        <taxon>Eurotiomycetes</taxon>
        <taxon>Eurotiomycetidae</taxon>
        <taxon>Eurotiales</taxon>
        <taxon>Aspergillaceae</taxon>
        <taxon>Penicillium</taxon>
    </lineage>
</organism>
<comment type="caution">
    <text evidence="1">The sequence shown here is derived from an EMBL/GenBank/DDBJ whole genome shotgun (WGS) entry which is preliminary data.</text>
</comment>
<dbReference type="EMBL" id="MNBE01000740">
    <property type="protein sequence ID" value="OKO92635.1"/>
    <property type="molecule type" value="Genomic_DNA"/>
</dbReference>
<evidence type="ECO:0008006" key="3">
    <source>
        <dbReference type="Google" id="ProtNLM"/>
    </source>
</evidence>
<evidence type="ECO:0000313" key="2">
    <source>
        <dbReference type="Proteomes" id="UP000186955"/>
    </source>
</evidence>
<proteinExistence type="predicted"/>
<dbReference type="STRING" id="1316194.A0A1Q5SXQ3"/>
<sequence length="133" mass="15288">MHGILDAKGVVTKLNEYDITPNTMFVSWSSWHFDLSLLREWLDAEGHHNVLPNNKRLCLLSKKFRGNLERTIGKDCFRGCHFPLILPFVFPLLFGEDHCLTGRNHNALIDAQQLALMAIMFVDLCKPPEERVV</sequence>
<evidence type="ECO:0000313" key="1">
    <source>
        <dbReference type="EMBL" id="OKO92635.1"/>
    </source>
</evidence>
<name>A0A1Q5SXQ3_9EURO</name>
<dbReference type="AlphaFoldDB" id="A0A1Q5SXQ3"/>
<dbReference type="OrthoDB" id="6077919at2759"/>